<dbReference type="InterPro" id="IPR044872">
    <property type="entry name" value="CcmK/CsoS1_BMC"/>
</dbReference>
<dbReference type="SUPFAM" id="SSF143414">
    <property type="entry name" value="CcmK-like"/>
    <property type="match status" value="2"/>
</dbReference>
<evidence type="ECO:0000256" key="3">
    <source>
        <dbReference type="PROSITE-ProRule" id="PRU01278"/>
    </source>
</evidence>
<dbReference type="Gene3D" id="3.30.70.1710">
    <property type="match status" value="2"/>
</dbReference>
<protein>
    <submittedName>
        <fullName evidence="5">Microcompartments protein, shell protein</fullName>
    </submittedName>
</protein>
<gene>
    <name evidence="5" type="ORF">MORIYA_2251</name>
</gene>
<proteinExistence type="inferred from homology"/>
<dbReference type="InterPro" id="IPR037233">
    <property type="entry name" value="CcmK-like_sf"/>
</dbReference>
<dbReference type="SMART" id="SM00877">
    <property type="entry name" value="BMC"/>
    <property type="match status" value="2"/>
</dbReference>
<dbReference type="KEGG" id="mya:MORIYA_2251"/>
<sequence length="180" mass="19074">MDTLGVVETKTIASGVKLADEMLKIADVTLVRASTICSGRYLIFVSGKQADVEMAVSHARLTNRLTGNFVISGVSPELVTVLKKRLPIKTEQAIGLVESSTVSAGIAAADIAVKSADISLHRLVTGLGICGKSYFIFSGELAAVEEANNMAKEFLGTNYIESIVLARPEHDVVKAIIGVR</sequence>
<dbReference type="CDD" id="cd07054">
    <property type="entry name" value="BMC_PduT_repeat2"/>
    <property type="match status" value="1"/>
</dbReference>
<dbReference type="GO" id="GO:0031469">
    <property type="term" value="C:bacterial microcompartment"/>
    <property type="evidence" value="ECO:0007669"/>
    <property type="project" value="UniProtKB-SubCell"/>
</dbReference>
<comment type="subcellular location">
    <subcellularLocation>
        <location evidence="1">Bacterial microcompartment</location>
    </subcellularLocation>
</comment>
<dbReference type="PANTHER" id="PTHR33941:SF11">
    <property type="entry name" value="BACTERIAL MICROCOMPARTMENT SHELL PROTEIN PDUJ"/>
    <property type="match status" value="1"/>
</dbReference>
<dbReference type="Pfam" id="PF00936">
    <property type="entry name" value="BMC"/>
    <property type="match status" value="2"/>
</dbReference>
<evidence type="ECO:0000256" key="1">
    <source>
        <dbReference type="ARBA" id="ARBA00024322"/>
    </source>
</evidence>
<dbReference type="PROSITE" id="PS51930">
    <property type="entry name" value="BMC_2"/>
    <property type="match status" value="2"/>
</dbReference>
<evidence type="ECO:0000259" key="4">
    <source>
        <dbReference type="PROSITE" id="PS51930"/>
    </source>
</evidence>
<name>A0A330LQ10_9GAMM</name>
<dbReference type="PIRSF" id="PIRSF034834">
    <property type="entry name" value="PduT"/>
    <property type="match status" value="1"/>
</dbReference>
<accession>A0A330LQ10</accession>
<dbReference type="PANTHER" id="PTHR33941">
    <property type="entry name" value="PROPANEDIOL UTILIZATION PROTEIN PDUA"/>
    <property type="match status" value="1"/>
</dbReference>
<dbReference type="InterPro" id="IPR000249">
    <property type="entry name" value="BMC_dom"/>
</dbReference>
<evidence type="ECO:0000313" key="5">
    <source>
        <dbReference type="EMBL" id="SQD78729.1"/>
    </source>
</evidence>
<evidence type="ECO:0000313" key="6">
    <source>
        <dbReference type="Proteomes" id="UP000250163"/>
    </source>
</evidence>
<keyword evidence="2" id="KW-1283">Bacterial microcompartment</keyword>
<comment type="similarity">
    <text evidence="3">Belongs to the bacterial microcompartments protein family.</text>
</comment>
<dbReference type="InterPro" id="IPR011238">
    <property type="entry name" value="Micro_shell_prot_PduT"/>
</dbReference>
<dbReference type="InterPro" id="IPR050575">
    <property type="entry name" value="BMC_shell"/>
</dbReference>
<dbReference type="RefSeq" id="WP_112715004.1">
    <property type="nucleotide sequence ID" value="NZ_LS483250.1"/>
</dbReference>
<dbReference type="OrthoDB" id="9791973at2"/>
<organism evidence="5 6">
    <name type="scientific">Moritella yayanosii</name>
    <dbReference type="NCBI Taxonomy" id="69539"/>
    <lineage>
        <taxon>Bacteria</taxon>
        <taxon>Pseudomonadati</taxon>
        <taxon>Pseudomonadota</taxon>
        <taxon>Gammaproteobacteria</taxon>
        <taxon>Alteromonadales</taxon>
        <taxon>Moritellaceae</taxon>
        <taxon>Moritella</taxon>
    </lineage>
</organism>
<keyword evidence="6" id="KW-1185">Reference proteome</keyword>
<dbReference type="AlphaFoldDB" id="A0A330LQ10"/>
<feature type="domain" description="BMC" evidence="4">
    <location>
        <begin position="93"/>
        <end position="177"/>
    </location>
</feature>
<feature type="domain" description="BMC" evidence="4">
    <location>
        <begin position="3"/>
        <end position="87"/>
    </location>
</feature>
<dbReference type="Proteomes" id="UP000250163">
    <property type="component" value="Chromosome MORIYA"/>
</dbReference>
<reference evidence="6" key="1">
    <citation type="submission" date="2018-05" db="EMBL/GenBank/DDBJ databases">
        <authorList>
            <person name="Cea G.-C."/>
            <person name="William W."/>
        </authorList>
    </citation>
    <scope>NUCLEOTIDE SEQUENCE [LARGE SCALE GENOMIC DNA]</scope>
    <source>
        <strain evidence="6">DB21MT 5</strain>
    </source>
</reference>
<evidence type="ECO:0000256" key="2">
    <source>
        <dbReference type="ARBA" id="ARBA00024446"/>
    </source>
</evidence>
<dbReference type="EMBL" id="LS483250">
    <property type="protein sequence ID" value="SQD78729.1"/>
    <property type="molecule type" value="Genomic_DNA"/>
</dbReference>